<feature type="compositionally biased region" description="Basic and acidic residues" evidence="1">
    <location>
        <begin position="202"/>
        <end position="211"/>
    </location>
</feature>
<feature type="transmembrane region" description="Helical" evidence="2">
    <location>
        <begin position="295"/>
        <end position="317"/>
    </location>
</feature>
<sequence>MKSKVKLSFCLYNCNPKCKQRNMDDVIKKKDDVISSNVNKIKNKTKEISERKKEIKKPKTNSKNDGTNEMNNKKDRIKNDSVKNKNIAEKRNTSKEKDKKHKDDIKTINETVKENLDGKNQFKNRKAKEKTNNETNPKISSDLESEKLNNKKAESQPSNENIGKRKKHDILSKKNMKESNTVGPDNGINKDKIDPEGINSKGLEENNKTKENTQTMSPMDKRKVKIPPTKNQPKKIKKNLNHYDSVTSQDVSNSQKLIKKSKNINKPIHLEKSKNVFFGEEKYGNDEKQRKILKFVFYSLITFLILYISYVLIRFIFTKIFSKKKKVFFELHPKDLEIIKNGFN</sequence>
<evidence type="ECO:0000256" key="1">
    <source>
        <dbReference type="SAM" id="MobiDB-lite"/>
    </source>
</evidence>
<name>A0A059EWA7_9MICR</name>
<reference evidence="3 4" key="2">
    <citation type="submission" date="2014-03" db="EMBL/GenBank/DDBJ databases">
        <title>The Genome Sequence of Anncaliia algerae insect isolate PRA339.</title>
        <authorList>
            <consortium name="The Broad Institute Genome Sequencing Platform"/>
            <consortium name="The Broad Institute Genome Sequencing Center for Infectious Disease"/>
            <person name="Cuomo C."/>
            <person name="Becnel J."/>
            <person name="Sanscrainte N."/>
            <person name="Walker B."/>
            <person name="Young S.K."/>
            <person name="Zeng Q."/>
            <person name="Gargeya S."/>
            <person name="Fitzgerald M."/>
            <person name="Haas B."/>
            <person name="Abouelleil A."/>
            <person name="Alvarado L."/>
            <person name="Arachchi H.M."/>
            <person name="Berlin A.M."/>
            <person name="Chapman S.B."/>
            <person name="Dewar J."/>
            <person name="Goldberg J."/>
            <person name="Griggs A."/>
            <person name="Gujja S."/>
            <person name="Hansen M."/>
            <person name="Howarth C."/>
            <person name="Imamovic A."/>
            <person name="Larimer J."/>
            <person name="McCowan C."/>
            <person name="Murphy C."/>
            <person name="Neiman D."/>
            <person name="Pearson M."/>
            <person name="Priest M."/>
            <person name="Roberts A."/>
            <person name="Saif S."/>
            <person name="Shea T."/>
            <person name="Sisk P."/>
            <person name="Sykes S."/>
            <person name="Wortman J."/>
            <person name="Nusbaum C."/>
            <person name="Birren B."/>
        </authorList>
    </citation>
    <scope>NUCLEOTIDE SEQUENCE [LARGE SCALE GENOMIC DNA]</scope>
    <source>
        <strain evidence="3 4">PRA339</strain>
    </source>
</reference>
<evidence type="ECO:0000313" key="4">
    <source>
        <dbReference type="Proteomes" id="UP000030655"/>
    </source>
</evidence>
<proteinExistence type="predicted"/>
<reference evidence="4" key="1">
    <citation type="submission" date="2013-02" db="EMBL/GenBank/DDBJ databases">
        <authorList>
            <consortium name="The Broad Institute Genome Sequencing Platform"/>
            <person name="Cuomo C."/>
            <person name="Becnel J."/>
            <person name="Sanscrainte N."/>
            <person name="Walker B."/>
            <person name="Young S.K."/>
            <person name="Zeng Q."/>
            <person name="Gargeya S."/>
            <person name="Fitzgerald M."/>
            <person name="Haas B."/>
            <person name="Abouelleil A."/>
            <person name="Alvarado L."/>
            <person name="Arachchi H.M."/>
            <person name="Berlin A.M."/>
            <person name="Chapman S.B."/>
            <person name="Dewar J."/>
            <person name="Goldberg J."/>
            <person name="Griggs A."/>
            <person name="Gujja S."/>
            <person name="Hansen M."/>
            <person name="Howarth C."/>
            <person name="Imamovic A."/>
            <person name="Larimer J."/>
            <person name="McCowan C."/>
            <person name="Murphy C."/>
            <person name="Neiman D."/>
            <person name="Pearson M."/>
            <person name="Priest M."/>
            <person name="Roberts A."/>
            <person name="Saif S."/>
            <person name="Shea T."/>
            <person name="Sisk P."/>
            <person name="Sykes S."/>
            <person name="Wortman J."/>
            <person name="Nusbaum C."/>
            <person name="Birren B."/>
        </authorList>
    </citation>
    <scope>NUCLEOTIDE SEQUENCE [LARGE SCALE GENOMIC DNA]</scope>
    <source>
        <strain evidence="4">PRA339</strain>
    </source>
</reference>
<keyword evidence="2" id="KW-1133">Transmembrane helix</keyword>
<dbReference type="AlphaFoldDB" id="A0A059EWA7"/>
<dbReference type="EMBL" id="KK365429">
    <property type="protein sequence ID" value="KCZ79024.1"/>
    <property type="molecule type" value="Genomic_DNA"/>
</dbReference>
<feature type="compositionally biased region" description="Basic and acidic residues" evidence="1">
    <location>
        <begin position="44"/>
        <end position="53"/>
    </location>
</feature>
<organism evidence="3 4">
    <name type="scientific">Anncaliia algerae PRA339</name>
    <dbReference type="NCBI Taxonomy" id="1288291"/>
    <lineage>
        <taxon>Eukaryota</taxon>
        <taxon>Fungi</taxon>
        <taxon>Fungi incertae sedis</taxon>
        <taxon>Microsporidia</taxon>
        <taxon>Tubulinosematoidea</taxon>
        <taxon>Tubulinosematidae</taxon>
        <taxon>Anncaliia</taxon>
    </lineage>
</organism>
<keyword evidence="4" id="KW-1185">Reference proteome</keyword>
<feature type="compositionally biased region" description="Basic and acidic residues" evidence="1">
    <location>
        <begin position="71"/>
        <end position="117"/>
    </location>
</feature>
<protein>
    <submittedName>
        <fullName evidence="3">Uncharacterized protein</fullName>
    </submittedName>
</protein>
<dbReference type="HOGENOM" id="CLU_806482_0_0_1"/>
<keyword evidence="2" id="KW-0812">Transmembrane</keyword>
<feature type="region of interest" description="Disordered" evidence="1">
    <location>
        <begin position="31"/>
        <end position="235"/>
    </location>
</feature>
<feature type="compositionally biased region" description="Basic and acidic residues" evidence="1">
    <location>
        <begin position="144"/>
        <end position="154"/>
    </location>
</feature>
<gene>
    <name evidence="3" type="ORF">H312_03592</name>
</gene>
<evidence type="ECO:0000313" key="3">
    <source>
        <dbReference type="EMBL" id="KCZ79024.1"/>
    </source>
</evidence>
<dbReference type="VEuPathDB" id="MicrosporidiaDB:H312_03592"/>
<accession>A0A059EWA7</accession>
<evidence type="ECO:0000256" key="2">
    <source>
        <dbReference type="SAM" id="Phobius"/>
    </source>
</evidence>
<dbReference type="Proteomes" id="UP000030655">
    <property type="component" value="Unassembled WGS sequence"/>
</dbReference>
<keyword evidence="2" id="KW-0472">Membrane</keyword>
<feature type="compositionally biased region" description="Polar residues" evidence="1">
    <location>
        <begin position="61"/>
        <end position="70"/>
    </location>
</feature>